<organism evidence="1 2">
    <name type="scientific">Colocasia esculenta</name>
    <name type="common">Wild taro</name>
    <name type="synonym">Arum esculentum</name>
    <dbReference type="NCBI Taxonomy" id="4460"/>
    <lineage>
        <taxon>Eukaryota</taxon>
        <taxon>Viridiplantae</taxon>
        <taxon>Streptophyta</taxon>
        <taxon>Embryophyta</taxon>
        <taxon>Tracheophyta</taxon>
        <taxon>Spermatophyta</taxon>
        <taxon>Magnoliopsida</taxon>
        <taxon>Liliopsida</taxon>
        <taxon>Araceae</taxon>
        <taxon>Aroideae</taxon>
        <taxon>Colocasieae</taxon>
        <taxon>Colocasia</taxon>
    </lineage>
</organism>
<gene>
    <name evidence="1" type="ORF">Taro_008098</name>
</gene>
<comment type="caution">
    <text evidence="1">The sequence shown here is derived from an EMBL/GenBank/DDBJ whole genome shotgun (WGS) entry which is preliminary data.</text>
</comment>
<protein>
    <submittedName>
        <fullName evidence="1">Uncharacterized protein</fullName>
    </submittedName>
</protein>
<dbReference type="EMBL" id="NMUH01000262">
    <property type="protein sequence ID" value="MQL75709.1"/>
    <property type="molecule type" value="Genomic_DNA"/>
</dbReference>
<keyword evidence="2" id="KW-1185">Reference proteome</keyword>
<accession>A0A843U5X1</accession>
<proteinExistence type="predicted"/>
<evidence type="ECO:0000313" key="1">
    <source>
        <dbReference type="EMBL" id="MQL75709.1"/>
    </source>
</evidence>
<evidence type="ECO:0000313" key="2">
    <source>
        <dbReference type="Proteomes" id="UP000652761"/>
    </source>
</evidence>
<name>A0A843U5X1_COLES</name>
<reference evidence="1" key="1">
    <citation type="submission" date="2017-07" db="EMBL/GenBank/DDBJ databases">
        <title>Taro Niue Genome Assembly and Annotation.</title>
        <authorList>
            <person name="Atibalentja N."/>
            <person name="Keating K."/>
            <person name="Fields C.J."/>
        </authorList>
    </citation>
    <scope>NUCLEOTIDE SEQUENCE</scope>
    <source>
        <strain evidence="1">Niue_2</strain>
        <tissue evidence="1">Leaf</tissue>
    </source>
</reference>
<sequence length="69" mass="7015">APNCYFGNPFLGVVRGGTGRCSSLTSWSVQGVVASACVDSAGSAGVIFGLTQVVVEAFTLFPLLCSTLQ</sequence>
<feature type="non-terminal residue" evidence="1">
    <location>
        <position position="1"/>
    </location>
</feature>
<dbReference type="AlphaFoldDB" id="A0A843U5X1"/>
<dbReference type="Proteomes" id="UP000652761">
    <property type="component" value="Unassembled WGS sequence"/>
</dbReference>